<sequence length="62" mass="6711">MAMVTEPLFASAANALGNVDNISTVPKELKGMEIGLLEVKHWTSFTLMHASSTGLWHPRVSS</sequence>
<evidence type="ECO:0000313" key="2">
    <source>
        <dbReference type="Proteomes" id="UP000250235"/>
    </source>
</evidence>
<dbReference type="Proteomes" id="UP000250235">
    <property type="component" value="Unassembled WGS sequence"/>
</dbReference>
<protein>
    <submittedName>
        <fullName evidence="1">Uncharacterized protein</fullName>
    </submittedName>
</protein>
<gene>
    <name evidence="1" type="ORF">F511_30988</name>
</gene>
<keyword evidence="2" id="KW-1185">Reference proteome</keyword>
<organism evidence="1 2">
    <name type="scientific">Dorcoceras hygrometricum</name>
    <dbReference type="NCBI Taxonomy" id="472368"/>
    <lineage>
        <taxon>Eukaryota</taxon>
        <taxon>Viridiplantae</taxon>
        <taxon>Streptophyta</taxon>
        <taxon>Embryophyta</taxon>
        <taxon>Tracheophyta</taxon>
        <taxon>Spermatophyta</taxon>
        <taxon>Magnoliopsida</taxon>
        <taxon>eudicotyledons</taxon>
        <taxon>Gunneridae</taxon>
        <taxon>Pentapetalae</taxon>
        <taxon>asterids</taxon>
        <taxon>lamiids</taxon>
        <taxon>Lamiales</taxon>
        <taxon>Gesneriaceae</taxon>
        <taxon>Didymocarpoideae</taxon>
        <taxon>Trichosporeae</taxon>
        <taxon>Loxocarpinae</taxon>
        <taxon>Dorcoceras</taxon>
    </lineage>
</organism>
<evidence type="ECO:0000313" key="1">
    <source>
        <dbReference type="EMBL" id="KZV32772.1"/>
    </source>
</evidence>
<dbReference type="OrthoDB" id="79687at2759"/>
<accession>A0A2Z7BEJ5</accession>
<dbReference type="EMBL" id="KV006351">
    <property type="protein sequence ID" value="KZV32772.1"/>
    <property type="molecule type" value="Genomic_DNA"/>
</dbReference>
<reference evidence="1 2" key="1">
    <citation type="journal article" date="2015" name="Proc. Natl. Acad. Sci. U.S.A.">
        <title>The resurrection genome of Boea hygrometrica: A blueprint for survival of dehydration.</title>
        <authorList>
            <person name="Xiao L."/>
            <person name="Yang G."/>
            <person name="Zhang L."/>
            <person name="Yang X."/>
            <person name="Zhao S."/>
            <person name="Ji Z."/>
            <person name="Zhou Q."/>
            <person name="Hu M."/>
            <person name="Wang Y."/>
            <person name="Chen M."/>
            <person name="Xu Y."/>
            <person name="Jin H."/>
            <person name="Xiao X."/>
            <person name="Hu G."/>
            <person name="Bao F."/>
            <person name="Hu Y."/>
            <person name="Wan P."/>
            <person name="Li L."/>
            <person name="Deng X."/>
            <person name="Kuang T."/>
            <person name="Xiang C."/>
            <person name="Zhu J.K."/>
            <person name="Oliver M.J."/>
            <person name="He Y."/>
        </authorList>
    </citation>
    <scope>NUCLEOTIDE SEQUENCE [LARGE SCALE GENOMIC DNA]</scope>
    <source>
        <strain evidence="2">cv. XS01</strain>
    </source>
</reference>
<dbReference type="AlphaFoldDB" id="A0A2Z7BEJ5"/>
<name>A0A2Z7BEJ5_9LAMI</name>
<proteinExistence type="predicted"/>